<feature type="region of interest" description="Disordered" evidence="1">
    <location>
        <begin position="155"/>
        <end position="190"/>
    </location>
</feature>
<proteinExistence type="predicted"/>
<dbReference type="PANTHER" id="PTHR28027:SF1">
    <property type="entry name" value="CAMP INDEPENDENT REGULATORY PROTEIN (AFU_ORTHOLOGUE AFUA_3G09640)"/>
    <property type="match status" value="1"/>
</dbReference>
<dbReference type="AlphaFoldDB" id="A0A5C3QMB1"/>
<accession>A0A5C3QMB1</accession>
<dbReference type="EMBL" id="ML178821">
    <property type="protein sequence ID" value="TFL03063.1"/>
    <property type="molecule type" value="Genomic_DNA"/>
</dbReference>
<gene>
    <name evidence="2" type="ORF">BDV98DRAFT_611888</name>
</gene>
<feature type="compositionally biased region" description="Basic and acidic residues" evidence="1">
    <location>
        <begin position="416"/>
        <end position="436"/>
    </location>
</feature>
<keyword evidence="3" id="KW-1185">Reference proteome</keyword>
<sequence>MQQPTCTNLKIRSSRDAHKIFYAVRQGVLQLVTRRLDTEERQALRSGCVYAWEERGPSTEVTGLGIERFTEGRRWSPSRVRDEFLFYYEKWTAPTRGEPPEGWHPLVKQTYSVYIETPKGRRKWHLTAYFTQPTVDGLGTIDELPDVVNVEVPEDMFSSTRATTRVPRSSRTDGESRTGAPPRAAGQNPTRTYAAYPVFESEVSYTQTQQTPQLADTRTHGYSVRSPTDSSYEAQYTPRNTYDQRSRWYTPTPMSPASGAWHGSPSPSMVNPLSSTRAYGACSQSTLAHEQPAALAADTPVTRHALSFSLSSTHDSSPARSIHPRESSDRSYNHHYTSLDHLSHPRSSLRHRPSSWSQPTLALHDRPESISRSGGTRSEGSGGSSPRSPQSEGGRAERDSSPALVPLRSLLRNHPYRRDPMDDRLLRKLDPRTSTA</sequence>
<protein>
    <submittedName>
        <fullName evidence="2">Gti1/Pac2 family-domain-containing protein</fullName>
    </submittedName>
</protein>
<dbReference type="Proteomes" id="UP000305067">
    <property type="component" value="Unassembled WGS sequence"/>
</dbReference>
<evidence type="ECO:0000256" key="1">
    <source>
        <dbReference type="SAM" id="MobiDB-lite"/>
    </source>
</evidence>
<feature type="compositionally biased region" description="Polar residues" evidence="1">
    <location>
        <begin position="225"/>
        <end position="249"/>
    </location>
</feature>
<evidence type="ECO:0000313" key="2">
    <source>
        <dbReference type="EMBL" id="TFL03063.1"/>
    </source>
</evidence>
<dbReference type="Pfam" id="PF09729">
    <property type="entry name" value="Gti1_Pac2"/>
    <property type="match status" value="1"/>
</dbReference>
<feature type="region of interest" description="Disordered" evidence="1">
    <location>
        <begin position="204"/>
        <end position="269"/>
    </location>
</feature>
<evidence type="ECO:0000313" key="3">
    <source>
        <dbReference type="Proteomes" id="UP000305067"/>
    </source>
</evidence>
<feature type="region of interest" description="Disordered" evidence="1">
    <location>
        <begin position="310"/>
        <end position="436"/>
    </location>
</feature>
<dbReference type="GO" id="GO:0003677">
    <property type="term" value="F:DNA binding"/>
    <property type="evidence" value="ECO:0007669"/>
    <property type="project" value="TreeGrafter"/>
</dbReference>
<feature type="compositionally biased region" description="Polar residues" evidence="1">
    <location>
        <begin position="204"/>
        <end position="216"/>
    </location>
</feature>
<reference evidence="2 3" key="1">
    <citation type="journal article" date="2019" name="Nat. Ecol. Evol.">
        <title>Megaphylogeny resolves global patterns of mushroom evolution.</title>
        <authorList>
            <person name="Varga T."/>
            <person name="Krizsan K."/>
            <person name="Foldi C."/>
            <person name="Dima B."/>
            <person name="Sanchez-Garcia M."/>
            <person name="Sanchez-Ramirez S."/>
            <person name="Szollosi G.J."/>
            <person name="Szarkandi J.G."/>
            <person name="Papp V."/>
            <person name="Albert L."/>
            <person name="Andreopoulos W."/>
            <person name="Angelini C."/>
            <person name="Antonin V."/>
            <person name="Barry K.W."/>
            <person name="Bougher N.L."/>
            <person name="Buchanan P."/>
            <person name="Buyck B."/>
            <person name="Bense V."/>
            <person name="Catcheside P."/>
            <person name="Chovatia M."/>
            <person name="Cooper J."/>
            <person name="Damon W."/>
            <person name="Desjardin D."/>
            <person name="Finy P."/>
            <person name="Geml J."/>
            <person name="Haridas S."/>
            <person name="Hughes K."/>
            <person name="Justo A."/>
            <person name="Karasinski D."/>
            <person name="Kautmanova I."/>
            <person name="Kiss B."/>
            <person name="Kocsube S."/>
            <person name="Kotiranta H."/>
            <person name="LaButti K.M."/>
            <person name="Lechner B.E."/>
            <person name="Liimatainen K."/>
            <person name="Lipzen A."/>
            <person name="Lukacs Z."/>
            <person name="Mihaltcheva S."/>
            <person name="Morgado L.N."/>
            <person name="Niskanen T."/>
            <person name="Noordeloos M.E."/>
            <person name="Ohm R.A."/>
            <person name="Ortiz-Santana B."/>
            <person name="Ovrebo C."/>
            <person name="Racz N."/>
            <person name="Riley R."/>
            <person name="Savchenko A."/>
            <person name="Shiryaev A."/>
            <person name="Soop K."/>
            <person name="Spirin V."/>
            <person name="Szebenyi C."/>
            <person name="Tomsovsky M."/>
            <person name="Tulloss R.E."/>
            <person name="Uehling J."/>
            <person name="Grigoriev I.V."/>
            <person name="Vagvolgyi C."/>
            <person name="Papp T."/>
            <person name="Martin F.M."/>
            <person name="Miettinen O."/>
            <person name="Hibbett D.S."/>
            <person name="Nagy L.G."/>
        </authorList>
    </citation>
    <scope>NUCLEOTIDE SEQUENCE [LARGE SCALE GENOMIC DNA]</scope>
    <source>
        <strain evidence="2 3">CBS 309.79</strain>
    </source>
</reference>
<dbReference type="InterPro" id="IPR018608">
    <property type="entry name" value="Gti1/Pac2"/>
</dbReference>
<dbReference type="OrthoDB" id="5572844at2759"/>
<feature type="compositionally biased region" description="Basic and acidic residues" evidence="1">
    <location>
        <begin position="323"/>
        <end position="343"/>
    </location>
</feature>
<feature type="compositionally biased region" description="Low complexity" evidence="1">
    <location>
        <begin position="370"/>
        <end position="393"/>
    </location>
</feature>
<organism evidence="2 3">
    <name type="scientific">Pterulicium gracile</name>
    <dbReference type="NCBI Taxonomy" id="1884261"/>
    <lineage>
        <taxon>Eukaryota</taxon>
        <taxon>Fungi</taxon>
        <taxon>Dikarya</taxon>
        <taxon>Basidiomycota</taxon>
        <taxon>Agaricomycotina</taxon>
        <taxon>Agaricomycetes</taxon>
        <taxon>Agaricomycetidae</taxon>
        <taxon>Agaricales</taxon>
        <taxon>Pleurotineae</taxon>
        <taxon>Pterulaceae</taxon>
        <taxon>Pterulicium</taxon>
    </lineage>
</organism>
<name>A0A5C3QMB1_9AGAR</name>
<dbReference type="PANTHER" id="PTHR28027">
    <property type="entry name" value="TRANSCRIPTIONAL REGULATOR MIT1"/>
    <property type="match status" value="1"/>
</dbReference>
<feature type="compositionally biased region" description="Polar residues" evidence="1">
    <location>
        <begin position="157"/>
        <end position="169"/>
    </location>
</feature>